<feature type="compositionally biased region" description="Basic and acidic residues" evidence="1">
    <location>
        <begin position="13"/>
        <end position="38"/>
    </location>
</feature>
<dbReference type="Proteomes" id="UP000289886">
    <property type="component" value="Unassembled WGS sequence"/>
</dbReference>
<keyword evidence="3" id="KW-1185">Reference proteome</keyword>
<name>A0A662YR06_ACIRT</name>
<evidence type="ECO:0000313" key="2">
    <source>
        <dbReference type="EMBL" id="RXM98281.1"/>
    </source>
</evidence>
<dbReference type="AlphaFoldDB" id="A0A662YR06"/>
<organism evidence="2 3">
    <name type="scientific">Acipenser ruthenus</name>
    <name type="common">Sterlet sturgeon</name>
    <dbReference type="NCBI Taxonomy" id="7906"/>
    <lineage>
        <taxon>Eukaryota</taxon>
        <taxon>Metazoa</taxon>
        <taxon>Chordata</taxon>
        <taxon>Craniata</taxon>
        <taxon>Vertebrata</taxon>
        <taxon>Euteleostomi</taxon>
        <taxon>Actinopterygii</taxon>
        <taxon>Chondrostei</taxon>
        <taxon>Acipenseriformes</taxon>
        <taxon>Acipenseridae</taxon>
        <taxon>Acipenser</taxon>
    </lineage>
</organism>
<sequence length="260" mass="28226">MSDAPRGLTGIHKVADASWEPRRAHKVADQSHRSHGDLSDCISHGSECSYKGLGLIKEQRREVRAAIRAQWAEAQSELQMIMSALAVKEAELEVAMGRVDGRPGCLRTVSGQVAPMRRQMFAMHLGPVGVQHTVWLADIGEQCIVGADVLSAMASSWTWKRTYCGSRMGPARFDCDWRGAGGKEERSPVSLPAAMPASKPASYRATQHACPPVSLAACPPAYQTASYRASQQDCLLTSPVVCQSAVKTHSYAMHARKLAR</sequence>
<accession>A0A662YR06</accession>
<protein>
    <submittedName>
        <fullName evidence="2">Uncharacterized protein</fullName>
    </submittedName>
</protein>
<dbReference type="EMBL" id="SCEB01000739">
    <property type="protein sequence ID" value="RXM98281.1"/>
    <property type="molecule type" value="Genomic_DNA"/>
</dbReference>
<feature type="region of interest" description="Disordered" evidence="1">
    <location>
        <begin position="1"/>
        <end position="38"/>
    </location>
</feature>
<gene>
    <name evidence="2" type="ORF">EOD39_13325</name>
</gene>
<proteinExistence type="predicted"/>
<evidence type="ECO:0000256" key="1">
    <source>
        <dbReference type="SAM" id="MobiDB-lite"/>
    </source>
</evidence>
<comment type="caution">
    <text evidence="2">The sequence shown here is derived from an EMBL/GenBank/DDBJ whole genome shotgun (WGS) entry which is preliminary data.</text>
</comment>
<evidence type="ECO:0000313" key="3">
    <source>
        <dbReference type="Proteomes" id="UP000289886"/>
    </source>
</evidence>
<reference evidence="2 3" key="1">
    <citation type="submission" date="2019-01" db="EMBL/GenBank/DDBJ databases">
        <title>Draft Genome and Complete Hox-Cluster Characterization of the Sterlet Sturgeon (Acipenser ruthenus).</title>
        <authorList>
            <person name="Wei Q."/>
        </authorList>
    </citation>
    <scope>NUCLEOTIDE SEQUENCE [LARGE SCALE GENOMIC DNA]</scope>
    <source>
        <strain evidence="2">WHYD16114868_AA</strain>
        <tissue evidence="2">Blood</tissue>
    </source>
</reference>